<feature type="region of interest" description="Disordered" evidence="1">
    <location>
        <begin position="95"/>
        <end position="114"/>
    </location>
</feature>
<reference evidence="3 6" key="3">
    <citation type="submission" date="2019-09" db="EMBL/GenBank/DDBJ databases">
        <title>The hologenome of the rock-dwelling lichen Lasallia pustulata.</title>
        <authorList>
            <person name="Greshake Tzovaras B."/>
            <person name="Segers F."/>
            <person name="Bicker A."/>
            <person name="Dal Grande F."/>
            <person name="Otte J."/>
            <person name="Hankeln T."/>
            <person name="Schmitt I."/>
            <person name="Ebersberger I."/>
        </authorList>
    </citation>
    <scope>NUCLEOTIDE SEQUENCE [LARGE SCALE GENOMIC DNA]</scope>
    <source>
        <strain evidence="3">A1-1</strain>
    </source>
</reference>
<dbReference type="OrthoDB" id="1057137at2759"/>
<proteinExistence type="predicted"/>
<dbReference type="EMBL" id="VXIT01000004">
    <property type="protein sequence ID" value="KAA6413185.1"/>
    <property type="molecule type" value="Genomic_DNA"/>
</dbReference>
<evidence type="ECO:0000313" key="6">
    <source>
        <dbReference type="Proteomes" id="UP000324767"/>
    </source>
</evidence>
<feature type="compositionally biased region" description="Low complexity" evidence="1">
    <location>
        <begin position="95"/>
        <end position="104"/>
    </location>
</feature>
<organism evidence="4 5">
    <name type="scientific">Lasallia pustulata</name>
    <dbReference type="NCBI Taxonomy" id="136370"/>
    <lineage>
        <taxon>Eukaryota</taxon>
        <taxon>Fungi</taxon>
        <taxon>Dikarya</taxon>
        <taxon>Ascomycota</taxon>
        <taxon>Pezizomycotina</taxon>
        <taxon>Lecanoromycetes</taxon>
        <taxon>OSLEUM clade</taxon>
        <taxon>Umbilicariomycetidae</taxon>
        <taxon>Umbilicariales</taxon>
        <taxon>Umbilicariaceae</taxon>
        <taxon>Lasallia</taxon>
    </lineage>
</organism>
<dbReference type="AlphaFoldDB" id="A0A1W5CZF6"/>
<evidence type="ECO:0000256" key="1">
    <source>
        <dbReference type="SAM" id="MobiDB-lite"/>
    </source>
</evidence>
<evidence type="ECO:0000259" key="2">
    <source>
        <dbReference type="PROSITE" id="PS52001"/>
    </source>
</evidence>
<protein>
    <submittedName>
        <fullName evidence="4">Anticodon-binding domain</fullName>
    </submittedName>
</protein>
<dbReference type="Proteomes" id="UP000324767">
    <property type="component" value="Unassembled WGS sequence"/>
</dbReference>
<sequence>MAETKRPNAGGKVPPATPNLGPSGMVSLESALSGVIGARIRLTTNNPTVASLEGTVFTACPITNLIAISTTPASTYHILPISTIQNFTLLSLPPSSSPSTPFTSAQPPLSPLNTNALTSRAEAAVERLKEAERRKGKGVGREAQDIFDALSRTLPTRWDGTGIIVLDAVIIASPYRPDDCRGGAGAPTGTLARVKKVLENERKKLADRANKPLPAIPAAVPTSGPRKGG</sequence>
<dbReference type="Pfam" id="PF09793">
    <property type="entry name" value="AD"/>
    <property type="match status" value="1"/>
</dbReference>
<dbReference type="PANTHER" id="PTHR13542">
    <property type="entry name" value="LSM12 HOMOLOG"/>
    <property type="match status" value="1"/>
</dbReference>
<keyword evidence="5" id="KW-1185">Reference proteome</keyword>
<feature type="region of interest" description="Disordered" evidence="1">
    <location>
        <begin position="1"/>
        <end position="22"/>
    </location>
</feature>
<accession>A0A1W5CZF6</accession>
<dbReference type="InterPro" id="IPR047574">
    <property type="entry name" value="AD"/>
</dbReference>
<evidence type="ECO:0000313" key="4">
    <source>
        <dbReference type="EMBL" id="SLM36019.1"/>
    </source>
</evidence>
<evidence type="ECO:0000313" key="3">
    <source>
        <dbReference type="EMBL" id="KAA6413185.1"/>
    </source>
</evidence>
<reference evidence="5" key="1">
    <citation type="submission" date="2017-03" db="EMBL/GenBank/DDBJ databases">
        <authorList>
            <person name="Sharma R."/>
            <person name="Thines M."/>
        </authorList>
    </citation>
    <scope>NUCLEOTIDE SEQUENCE [LARGE SCALE GENOMIC DNA]</scope>
</reference>
<feature type="compositionally biased region" description="Polar residues" evidence="1">
    <location>
        <begin position="105"/>
        <end position="114"/>
    </location>
</feature>
<dbReference type="EMBL" id="FWEW01000869">
    <property type="protein sequence ID" value="SLM36019.1"/>
    <property type="molecule type" value="Genomic_DNA"/>
</dbReference>
<dbReference type="PROSITE" id="PS52001">
    <property type="entry name" value="AD"/>
    <property type="match status" value="1"/>
</dbReference>
<dbReference type="SMART" id="SM00995">
    <property type="entry name" value="AD"/>
    <property type="match status" value="1"/>
</dbReference>
<reference evidence="4" key="2">
    <citation type="submission" date="2017-03" db="EMBL/GenBank/DDBJ databases">
        <authorList>
            <person name="Afonso C.L."/>
            <person name="Miller P.J."/>
            <person name="Scott M.A."/>
            <person name="Spackman E."/>
            <person name="Goraichik I."/>
            <person name="Dimitrov K.M."/>
            <person name="Suarez D.L."/>
            <person name="Swayne D.E."/>
        </authorList>
    </citation>
    <scope>NUCLEOTIDE SEQUENCE [LARGE SCALE GENOMIC DNA]</scope>
</reference>
<dbReference type="InterPro" id="IPR039683">
    <property type="entry name" value="Lsm12-like"/>
</dbReference>
<dbReference type="Proteomes" id="UP000192927">
    <property type="component" value="Unassembled WGS sequence"/>
</dbReference>
<feature type="domain" description="AD" evidence="2">
    <location>
        <begin position="110"/>
        <end position="206"/>
    </location>
</feature>
<name>A0A1W5CZF6_9LECA</name>
<dbReference type="InterPro" id="IPR019181">
    <property type="entry name" value="LSM12_ABD"/>
</dbReference>
<feature type="region of interest" description="Disordered" evidence="1">
    <location>
        <begin position="205"/>
        <end position="229"/>
    </location>
</feature>
<gene>
    <name evidence="3" type="ORF">FRX48_02929</name>
</gene>
<evidence type="ECO:0000313" key="5">
    <source>
        <dbReference type="Proteomes" id="UP000192927"/>
    </source>
</evidence>